<dbReference type="SUPFAM" id="SSF51445">
    <property type="entry name" value="(Trans)glycosidases"/>
    <property type="match status" value="1"/>
</dbReference>
<dbReference type="EMBL" id="FR824075">
    <property type="protein sequence ID" value="CCA17083.1"/>
    <property type="molecule type" value="Genomic_DNA"/>
</dbReference>
<dbReference type="PANTHER" id="PTHR16631">
    <property type="entry name" value="GLUCAN 1,3-BETA-GLUCOSIDASE"/>
    <property type="match status" value="1"/>
</dbReference>
<comment type="function">
    <text evidence="11">Glucanases play a role in cell expansion during growth, in cell-cell fusion during mating, and in spore release during sporulation. This enzyme may be involved in beta-glucan degradation. Active on laminarin and lichenan.</text>
</comment>
<name>F0W7I2_9STRA</name>
<dbReference type="EC" id="3.2.1.39" evidence="3"/>
<reference evidence="15" key="1">
    <citation type="journal article" date="2011" name="PLoS Biol.">
        <title>Gene gain and loss during evolution of obligate parasitism in the white rust pathogen of Arabidopsis thaliana.</title>
        <authorList>
            <person name="Kemen E."/>
            <person name="Gardiner A."/>
            <person name="Schultz-Larsen T."/>
            <person name="Kemen A.C."/>
            <person name="Balmuth A.L."/>
            <person name="Robert-Seilaniantz A."/>
            <person name="Bailey K."/>
            <person name="Holub E."/>
            <person name="Studholme D.J."/>
            <person name="Maclean D."/>
            <person name="Jones J.D."/>
        </authorList>
    </citation>
    <scope>NUCLEOTIDE SEQUENCE</scope>
</reference>
<gene>
    <name evidence="15" type="primary">AlNc14C30G2788</name>
    <name evidence="15" type="ORF">ALNC14_032260</name>
</gene>
<evidence type="ECO:0000256" key="4">
    <source>
        <dbReference type="ARBA" id="ARBA00022475"/>
    </source>
</evidence>
<protein>
    <recommendedName>
        <fullName evidence="3">glucan endo-1,3-beta-D-glucosidase</fullName>
        <ecNumber evidence="3">3.2.1.39</ecNumber>
    </recommendedName>
    <alternativeName>
        <fullName evidence="13">Endo-1,3-beta-glucanase btgC</fullName>
    </alternativeName>
    <alternativeName>
        <fullName evidence="12">Laminarinase btgC</fullName>
    </alternativeName>
</protein>
<keyword evidence="9" id="KW-0961">Cell wall biogenesis/degradation</keyword>
<dbReference type="InterPro" id="IPR017853">
    <property type="entry name" value="GH"/>
</dbReference>
<reference evidence="15" key="2">
    <citation type="submission" date="2011-02" db="EMBL/GenBank/DDBJ databases">
        <authorList>
            <person name="MacLean D."/>
        </authorList>
    </citation>
    <scope>NUCLEOTIDE SEQUENCE</scope>
</reference>
<feature type="compositionally biased region" description="Basic and acidic residues" evidence="14">
    <location>
        <begin position="192"/>
        <end position="207"/>
    </location>
</feature>
<dbReference type="HOGENOM" id="CLU_485221_0_0_1"/>
<evidence type="ECO:0000256" key="7">
    <source>
        <dbReference type="ARBA" id="ARBA00023180"/>
    </source>
</evidence>
<dbReference type="PANTHER" id="PTHR16631:SF17">
    <property type="entry name" value="GLUCAN ENDO-1,3-BETA-GLUCOSIDASE BTGC"/>
    <property type="match status" value="1"/>
</dbReference>
<evidence type="ECO:0000256" key="10">
    <source>
        <dbReference type="ARBA" id="ARBA00023326"/>
    </source>
</evidence>
<keyword evidence="10" id="KW-0624">Polysaccharide degradation</keyword>
<keyword evidence="5" id="KW-0378">Hydrolase</keyword>
<dbReference type="GO" id="GO:0071555">
    <property type="term" value="P:cell wall organization"/>
    <property type="evidence" value="ECO:0007669"/>
    <property type="project" value="UniProtKB-KW"/>
</dbReference>
<organism evidence="15">
    <name type="scientific">Albugo laibachii Nc14</name>
    <dbReference type="NCBI Taxonomy" id="890382"/>
    <lineage>
        <taxon>Eukaryota</taxon>
        <taxon>Sar</taxon>
        <taxon>Stramenopiles</taxon>
        <taxon>Oomycota</taxon>
        <taxon>Peronosporomycetes</taxon>
        <taxon>Albuginales</taxon>
        <taxon>Albuginaceae</taxon>
        <taxon>Albugo</taxon>
    </lineage>
</organism>
<evidence type="ECO:0000256" key="14">
    <source>
        <dbReference type="SAM" id="MobiDB-lite"/>
    </source>
</evidence>
<keyword evidence="8" id="KW-0119">Carbohydrate metabolism</keyword>
<dbReference type="InterPro" id="IPR050732">
    <property type="entry name" value="Beta-glucan_modifiers"/>
</dbReference>
<evidence type="ECO:0000256" key="12">
    <source>
        <dbReference type="ARBA" id="ARBA00042373"/>
    </source>
</evidence>
<evidence type="ECO:0000256" key="13">
    <source>
        <dbReference type="ARBA" id="ARBA00043078"/>
    </source>
</evidence>
<keyword evidence="7" id="KW-0325">Glycoprotein</keyword>
<feature type="region of interest" description="Disordered" evidence="14">
    <location>
        <begin position="85"/>
        <end position="266"/>
    </location>
</feature>
<evidence type="ECO:0000256" key="9">
    <source>
        <dbReference type="ARBA" id="ARBA00023316"/>
    </source>
</evidence>
<evidence type="ECO:0000256" key="6">
    <source>
        <dbReference type="ARBA" id="ARBA00023136"/>
    </source>
</evidence>
<dbReference type="GO" id="GO:0042973">
    <property type="term" value="F:glucan endo-1,3-beta-D-glucosidase activity"/>
    <property type="evidence" value="ECO:0007669"/>
    <property type="project" value="UniProtKB-EC"/>
</dbReference>
<comment type="catalytic activity">
    <reaction evidence="1">
        <text>Hydrolysis of (1-&gt;3)-beta-D-glucosidic linkages in (1-&gt;3)-beta-D-glucans.</text>
        <dbReference type="EC" id="3.2.1.39"/>
    </reaction>
</comment>
<feature type="compositionally biased region" description="Basic residues" evidence="14">
    <location>
        <begin position="134"/>
        <end position="143"/>
    </location>
</feature>
<sequence>MKVSYWNSGVIAWLAVQQTIISAAPNARVLNVDGAAAGGKLRDGNRIGWKHATILGAGEKRTRALQEDNHDGPALQTSLYYSTRQHVRHMSDRDLATQQPESRELLHGPPHHLTKQDRDLSTQQPESRELLHGPPHHHFKRKGRDLSTQQPESRELLNGPPHHHRTDNRDLSTQQPISREPLKGPPHQNGRQVHERFTPQPESRDLVDSPPQNLRGQKQTKHTEFGRLSQTSTDGGLHPQKSIWSSSHTYRSLSADEPQEEWSKKSVEEMSPLGICYDPSHAAGYPLNNGDPSHVAEILDRDFAQLSTRFSVVRTYSAQYYGKDVASVAKKYNMELFIGLHDYENEELNESERKRAVTSAVENPDTVKAIIVGNEDLFITGGKKSVEAIISLVERVKKDLAEAGISHVLVGTAQQSGAFLNEQFHEELVRLVEACDVVGLNIYPFFSNGYNHDNPSDLLDKQWNQVLECLPSSASKFVITETGFPSSGSPPEWLPANVPSPAEQKSYFEAVETSSPNKSTTKTLVFWFMAYDRRGDDPLVSHHDYERYFGLYTAEGEEKGVF</sequence>
<evidence type="ECO:0000256" key="8">
    <source>
        <dbReference type="ARBA" id="ARBA00023277"/>
    </source>
</evidence>
<dbReference type="AlphaFoldDB" id="F0W7I2"/>
<keyword evidence="4" id="KW-1003">Cell membrane</keyword>
<keyword evidence="6" id="KW-0472">Membrane</keyword>
<proteinExistence type="predicted"/>
<dbReference type="GO" id="GO:0005886">
    <property type="term" value="C:plasma membrane"/>
    <property type="evidence" value="ECO:0007669"/>
    <property type="project" value="UniProtKB-SubCell"/>
</dbReference>
<evidence type="ECO:0000313" key="15">
    <source>
        <dbReference type="EMBL" id="CCA17083.1"/>
    </source>
</evidence>
<evidence type="ECO:0000256" key="2">
    <source>
        <dbReference type="ARBA" id="ARBA00004236"/>
    </source>
</evidence>
<evidence type="ECO:0000256" key="3">
    <source>
        <dbReference type="ARBA" id="ARBA00012780"/>
    </source>
</evidence>
<evidence type="ECO:0000256" key="11">
    <source>
        <dbReference type="ARBA" id="ARBA00037649"/>
    </source>
</evidence>
<feature type="compositionally biased region" description="Polar residues" evidence="14">
    <location>
        <begin position="242"/>
        <end position="252"/>
    </location>
</feature>
<accession>F0W7I2</accession>
<feature type="compositionally biased region" description="Basic and acidic residues" evidence="14">
    <location>
        <begin position="114"/>
        <end position="131"/>
    </location>
</feature>
<feature type="compositionally biased region" description="Basic and acidic residues" evidence="14">
    <location>
        <begin position="89"/>
        <end position="106"/>
    </location>
</feature>
<evidence type="ECO:0000256" key="5">
    <source>
        <dbReference type="ARBA" id="ARBA00022801"/>
    </source>
</evidence>
<evidence type="ECO:0000256" key="1">
    <source>
        <dbReference type="ARBA" id="ARBA00000382"/>
    </source>
</evidence>
<dbReference type="GO" id="GO:0000272">
    <property type="term" value="P:polysaccharide catabolic process"/>
    <property type="evidence" value="ECO:0007669"/>
    <property type="project" value="UniProtKB-KW"/>
</dbReference>
<comment type="subcellular location">
    <subcellularLocation>
        <location evidence="2">Cell membrane</location>
    </subcellularLocation>
</comment>
<dbReference type="Gene3D" id="3.20.20.80">
    <property type="entry name" value="Glycosidases"/>
    <property type="match status" value="2"/>
</dbReference>